<keyword evidence="1" id="KW-0255">Endonuclease</keyword>
<organism evidence="1 2">
    <name type="scientific">Gomphosphaeria aponina SAG 52.96 = DSM 107014</name>
    <dbReference type="NCBI Taxonomy" id="1521640"/>
    <lineage>
        <taxon>Bacteria</taxon>
        <taxon>Bacillati</taxon>
        <taxon>Cyanobacteriota</taxon>
        <taxon>Cyanophyceae</taxon>
        <taxon>Oscillatoriophycideae</taxon>
        <taxon>Chroococcales</taxon>
        <taxon>Gomphosphaeriaceae</taxon>
        <taxon>Gomphosphaeria</taxon>
    </lineage>
</organism>
<accession>A0A941GT50</accession>
<gene>
    <name evidence="1" type="ORF">DSM107014_15970</name>
</gene>
<dbReference type="Pfam" id="PF09549">
    <property type="entry name" value="RE_Bpu10I"/>
    <property type="match status" value="1"/>
</dbReference>
<dbReference type="Proteomes" id="UP000767446">
    <property type="component" value="Unassembled WGS sequence"/>
</dbReference>
<dbReference type="EC" id="3.1.21.-" evidence="1"/>
<dbReference type="InterPro" id="IPR018577">
    <property type="entry name" value="Restrct_endonuc_II_Bpu10I"/>
</dbReference>
<keyword evidence="1" id="KW-0378">Hydrolase</keyword>
<evidence type="ECO:0000313" key="1">
    <source>
        <dbReference type="EMBL" id="MBR8829369.1"/>
    </source>
</evidence>
<dbReference type="AlphaFoldDB" id="A0A941GT50"/>
<evidence type="ECO:0000313" key="2">
    <source>
        <dbReference type="Proteomes" id="UP000767446"/>
    </source>
</evidence>
<keyword evidence="1" id="KW-0540">Nuclease</keyword>
<dbReference type="GO" id="GO:0016787">
    <property type="term" value="F:hydrolase activity"/>
    <property type="evidence" value="ECO:0007669"/>
    <property type="project" value="UniProtKB-KW"/>
</dbReference>
<dbReference type="EMBL" id="JADQBC010000129">
    <property type="protein sequence ID" value="MBR8829369.1"/>
    <property type="molecule type" value="Genomic_DNA"/>
</dbReference>
<sequence>MAVLENNKLPSDDLPRITQALKVYHKWIVILDKVVASKSPAAKTLKRMVQLLNIYKFYIDVSVIFDSPNNFLARQKGQLKLDNTIIEEFLPRLIIPSLIPEIQKFPVEIGPMNSFSSVYFESSLDVPAKGGGLRLRTKNQDFAISKKLFIRTSHSPNFEPEITAETETNLAYIAAECKTNLDKTMFQEGCATAHDVKSAVLGAKYFLLCEWLDMNPVSTAPTDIDQVIILRKAKRINANKRKEFSTFSGRQNSREEYINYLKNNPFRLEMFELFIHNIRSLLNQETPQESDVLKLGYF</sequence>
<dbReference type="GO" id="GO:0004519">
    <property type="term" value="F:endonuclease activity"/>
    <property type="evidence" value="ECO:0007669"/>
    <property type="project" value="UniProtKB-KW"/>
</dbReference>
<protein>
    <submittedName>
        <fullName evidence="1">Bpu10I family restriction endonuclease</fullName>
        <ecNumber evidence="1">3.1.21.-</ecNumber>
    </submittedName>
</protein>
<reference evidence="1" key="1">
    <citation type="submission" date="2021-02" db="EMBL/GenBank/DDBJ databases">
        <title>Metagenome analyses of Stigonema ocellatum DSM 106950, Chlorogloea purpurea SAG 13.99 and Gomphosphaeria aponina DSM 107014.</title>
        <authorList>
            <person name="Marter P."/>
            <person name="Huang S."/>
        </authorList>
    </citation>
    <scope>NUCLEOTIDE SEQUENCE</scope>
    <source>
        <strain evidence="1">JP213</strain>
    </source>
</reference>
<name>A0A941GT50_9CHRO</name>
<comment type="caution">
    <text evidence="1">The sequence shown here is derived from an EMBL/GenBank/DDBJ whole genome shotgun (WGS) entry which is preliminary data.</text>
</comment>
<proteinExistence type="predicted"/>